<comment type="similarity">
    <text evidence="1 6 7">Belongs to the universal ribosomal protein uL23 family.</text>
</comment>
<evidence type="ECO:0000256" key="4">
    <source>
        <dbReference type="ARBA" id="ARBA00022980"/>
    </source>
</evidence>
<evidence type="ECO:0000256" key="7">
    <source>
        <dbReference type="RuleBase" id="RU003934"/>
    </source>
</evidence>
<evidence type="ECO:0000313" key="8">
    <source>
        <dbReference type="EMBL" id="OGB90579.1"/>
    </source>
</evidence>
<dbReference type="HAMAP" id="MF_01369_B">
    <property type="entry name" value="Ribosomal_uL23_B"/>
    <property type="match status" value="1"/>
</dbReference>
<dbReference type="InterPro" id="IPR012678">
    <property type="entry name" value="Ribosomal_uL23/eL15/eS24_sf"/>
</dbReference>
<dbReference type="Proteomes" id="UP000178724">
    <property type="component" value="Unassembled WGS sequence"/>
</dbReference>
<name>A0A1F4Q412_UNCSA</name>
<dbReference type="GO" id="GO:0005840">
    <property type="term" value="C:ribosome"/>
    <property type="evidence" value="ECO:0007669"/>
    <property type="project" value="UniProtKB-KW"/>
</dbReference>
<dbReference type="PROSITE" id="PS00050">
    <property type="entry name" value="RIBOSOMAL_L23"/>
    <property type="match status" value="1"/>
</dbReference>
<proteinExistence type="inferred from homology"/>
<dbReference type="GO" id="GO:0019843">
    <property type="term" value="F:rRNA binding"/>
    <property type="evidence" value="ECO:0007669"/>
    <property type="project" value="UniProtKB-UniRule"/>
</dbReference>
<dbReference type="Pfam" id="PF00276">
    <property type="entry name" value="Ribosomal_L23"/>
    <property type="match status" value="1"/>
</dbReference>
<dbReference type="EMBL" id="METM01000007">
    <property type="protein sequence ID" value="OGB90579.1"/>
    <property type="molecule type" value="Genomic_DNA"/>
</dbReference>
<dbReference type="NCBIfam" id="NF004363">
    <property type="entry name" value="PRK05738.2-4"/>
    <property type="match status" value="1"/>
</dbReference>
<dbReference type="GO" id="GO:1990904">
    <property type="term" value="C:ribonucleoprotein complex"/>
    <property type="evidence" value="ECO:0007669"/>
    <property type="project" value="UniProtKB-KW"/>
</dbReference>
<evidence type="ECO:0000256" key="3">
    <source>
        <dbReference type="ARBA" id="ARBA00022884"/>
    </source>
</evidence>
<organism evidence="8 9">
    <name type="scientific">candidate division WOR-1 bacterium RIFCSPHIGHO2_01_FULL_53_15</name>
    <dbReference type="NCBI Taxonomy" id="1802564"/>
    <lineage>
        <taxon>Bacteria</taxon>
        <taxon>Bacillati</taxon>
        <taxon>Saganbacteria</taxon>
    </lineage>
</organism>
<protein>
    <recommendedName>
        <fullName evidence="6">Large ribosomal subunit protein uL23</fullName>
    </recommendedName>
</protein>
<gene>
    <name evidence="6" type="primary">rplW</name>
    <name evidence="8" type="ORF">A2625_03440</name>
</gene>
<dbReference type="InterPro" id="IPR013025">
    <property type="entry name" value="Ribosomal_uL23-like"/>
</dbReference>
<comment type="subunit">
    <text evidence="6">Part of the 50S ribosomal subunit. Contacts protein L29, and trigger factor when it is bound to the ribosome.</text>
</comment>
<dbReference type="InterPro" id="IPR012677">
    <property type="entry name" value="Nucleotide-bd_a/b_plait_sf"/>
</dbReference>
<accession>A0A1F4Q412</accession>
<keyword evidence="3 6" id="KW-0694">RNA-binding</keyword>
<dbReference type="GO" id="GO:0006412">
    <property type="term" value="P:translation"/>
    <property type="evidence" value="ECO:0007669"/>
    <property type="project" value="UniProtKB-UniRule"/>
</dbReference>
<dbReference type="GO" id="GO:0003735">
    <property type="term" value="F:structural constituent of ribosome"/>
    <property type="evidence" value="ECO:0007669"/>
    <property type="project" value="InterPro"/>
</dbReference>
<keyword evidence="2 6" id="KW-0699">rRNA-binding</keyword>
<dbReference type="InterPro" id="IPR001014">
    <property type="entry name" value="Ribosomal_uL23_CS"/>
</dbReference>
<dbReference type="AlphaFoldDB" id="A0A1F4Q412"/>
<comment type="function">
    <text evidence="6">One of the early assembly proteins it binds 23S rRNA. One of the proteins that surrounds the polypeptide exit tunnel on the outside of the ribosome. Forms the main docking site for trigger factor binding to the ribosome.</text>
</comment>
<dbReference type="PANTHER" id="PTHR11620">
    <property type="entry name" value="60S RIBOSOMAL PROTEIN L23A"/>
    <property type="match status" value="1"/>
</dbReference>
<evidence type="ECO:0000256" key="1">
    <source>
        <dbReference type="ARBA" id="ARBA00006700"/>
    </source>
</evidence>
<evidence type="ECO:0000256" key="6">
    <source>
        <dbReference type="HAMAP-Rule" id="MF_01369"/>
    </source>
</evidence>
<keyword evidence="5 6" id="KW-0687">Ribonucleoprotein</keyword>
<dbReference type="SUPFAM" id="SSF54189">
    <property type="entry name" value="Ribosomal proteins S24e, L23 and L15e"/>
    <property type="match status" value="1"/>
</dbReference>
<keyword evidence="4 6" id="KW-0689">Ribosomal protein</keyword>
<evidence type="ECO:0000313" key="9">
    <source>
        <dbReference type="Proteomes" id="UP000178724"/>
    </source>
</evidence>
<comment type="caution">
    <text evidence="8">The sequence shown here is derived from an EMBL/GenBank/DDBJ whole genome shotgun (WGS) entry which is preliminary data.</text>
</comment>
<evidence type="ECO:0000256" key="2">
    <source>
        <dbReference type="ARBA" id="ARBA00022730"/>
    </source>
</evidence>
<evidence type="ECO:0000256" key="5">
    <source>
        <dbReference type="ARBA" id="ARBA00023274"/>
    </source>
</evidence>
<sequence length="93" mass="10661">MDLGHVIIEQLVTEKAMTDRALGRYVFKVNLGAPKILIKQAVEKFFKVKVKDVNTTFMRPKLRTTGRSIGRTSRWKKAYVTLQPGQKIQELEA</sequence>
<dbReference type="Gene3D" id="3.30.70.330">
    <property type="match status" value="1"/>
</dbReference>
<reference evidence="8 9" key="1">
    <citation type="journal article" date="2016" name="Nat. Commun.">
        <title>Thousands of microbial genomes shed light on interconnected biogeochemical processes in an aquifer system.</title>
        <authorList>
            <person name="Anantharaman K."/>
            <person name="Brown C.T."/>
            <person name="Hug L.A."/>
            <person name="Sharon I."/>
            <person name="Castelle C.J."/>
            <person name="Probst A.J."/>
            <person name="Thomas B.C."/>
            <person name="Singh A."/>
            <person name="Wilkins M.J."/>
            <person name="Karaoz U."/>
            <person name="Brodie E.L."/>
            <person name="Williams K.H."/>
            <person name="Hubbard S.S."/>
            <person name="Banfield J.F."/>
        </authorList>
    </citation>
    <scope>NUCLEOTIDE SEQUENCE [LARGE SCALE GENOMIC DNA]</scope>
</reference>